<proteinExistence type="predicted"/>
<dbReference type="RefSeq" id="WP_118030681.1">
    <property type="nucleotide sequence ID" value="NZ_QSFV01000030.1"/>
</dbReference>
<protein>
    <recommendedName>
        <fullName evidence="5">Repeat protein</fullName>
    </recommendedName>
</protein>
<name>A0A413T5K5_9FIRM</name>
<gene>
    <name evidence="3" type="ORF">DW918_08680</name>
</gene>
<feature type="chain" id="PRO_5019104538" description="Repeat protein" evidence="2">
    <location>
        <begin position="28"/>
        <end position="274"/>
    </location>
</feature>
<evidence type="ECO:0000313" key="3">
    <source>
        <dbReference type="EMBL" id="RHA79106.1"/>
    </source>
</evidence>
<dbReference type="AlphaFoldDB" id="A0A413T5K5"/>
<comment type="caution">
    <text evidence="3">The sequence shown here is derived from an EMBL/GenBank/DDBJ whole genome shotgun (WGS) entry which is preliminary data.</text>
</comment>
<evidence type="ECO:0000256" key="2">
    <source>
        <dbReference type="SAM" id="SignalP"/>
    </source>
</evidence>
<dbReference type="Proteomes" id="UP000285740">
    <property type="component" value="Unassembled WGS sequence"/>
</dbReference>
<evidence type="ECO:0000256" key="1">
    <source>
        <dbReference type="ARBA" id="ARBA00004196"/>
    </source>
</evidence>
<reference evidence="3 4" key="1">
    <citation type="submission" date="2018-08" db="EMBL/GenBank/DDBJ databases">
        <title>A genome reference for cultivated species of the human gut microbiota.</title>
        <authorList>
            <person name="Zou Y."/>
            <person name="Xue W."/>
            <person name="Luo G."/>
        </authorList>
    </citation>
    <scope>NUCLEOTIDE SEQUENCE [LARGE SCALE GENOMIC DNA]</scope>
    <source>
        <strain evidence="3 4">AM42-30</strain>
    </source>
</reference>
<feature type="signal peptide" evidence="2">
    <location>
        <begin position="1"/>
        <end position="27"/>
    </location>
</feature>
<comment type="subcellular location">
    <subcellularLocation>
        <location evidence="1">Cell envelope</location>
    </subcellularLocation>
</comment>
<accession>A0A413T5K5</accession>
<evidence type="ECO:0000313" key="4">
    <source>
        <dbReference type="Proteomes" id="UP000285740"/>
    </source>
</evidence>
<dbReference type="Pfam" id="PF09479">
    <property type="entry name" value="Flg_new"/>
    <property type="match status" value="1"/>
</dbReference>
<keyword evidence="2" id="KW-0732">Signal</keyword>
<dbReference type="InterPro" id="IPR013378">
    <property type="entry name" value="InlB-like_B-rpt"/>
</dbReference>
<organism evidence="3 4">
    <name type="scientific">Eubacterium ventriosum</name>
    <dbReference type="NCBI Taxonomy" id="39496"/>
    <lineage>
        <taxon>Bacteria</taxon>
        <taxon>Bacillati</taxon>
        <taxon>Bacillota</taxon>
        <taxon>Clostridia</taxon>
        <taxon>Eubacteriales</taxon>
        <taxon>Eubacteriaceae</taxon>
        <taxon>Eubacterium</taxon>
    </lineage>
</organism>
<dbReference type="GO" id="GO:0030313">
    <property type="term" value="C:cell envelope"/>
    <property type="evidence" value="ECO:0007669"/>
    <property type="project" value="UniProtKB-SubCell"/>
</dbReference>
<dbReference type="EMBL" id="QSFV01000030">
    <property type="protein sequence ID" value="RHA79106.1"/>
    <property type="molecule type" value="Genomic_DNA"/>
</dbReference>
<evidence type="ECO:0008006" key="5">
    <source>
        <dbReference type="Google" id="ProtNLM"/>
    </source>
</evidence>
<dbReference type="Gene3D" id="2.60.40.4270">
    <property type="entry name" value="Listeria-Bacteroides repeat domain"/>
    <property type="match status" value="1"/>
</dbReference>
<dbReference type="InterPro" id="IPR042229">
    <property type="entry name" value="Listeria/Bacterioides_rpt_sf"/>
</dbReference>
<sequence>MKKVINLTILSAIILSLIFIPTVQTNAASTVNITYYSSNGYFKAKPNRSKSKITIKNKINKKRGYAPSIRHNGYSFTGWYTQKKGGKKYSASTIIKKKLKFYPHWVKRYKNNTNYFVPMGLSFDDLVDFQKYYGSMTVLKENIKKNIFPGVVKCKTASEDILNFLVMESSDEDKDKPFSYSIQYANCKLKNVINIKKTTSMNVFLKKLGVKQYNYNSKKHTIDFICGKCYCKFDDDDDDAEYEDIWWTIKMNDKNQLTPDTIVNFQRITDWEIW</sequence>